<dbReference type="EMBL" id="BLLK01000020">
    <property type="protein sequence ID" value="GFH45281.1"/>
    <property type="molecule type" value="Genomic_DNA"/>
</dbReference>
<dbReference type="Proteomes" id="UP001054902">
    <property type="component" value="Unassembled WGS sequence"/>
</dbReference>
<name>A0AAD3CGA3_9STRA</name>
<dbReference type="AlphaFoldDB" id="A0AAD3CGA3"/>
<proteinExistence type="predicted"/>
<evidence type="ECO:0000313" key="2">
    <source>
        <dbReference type="EMBL" id="GFH45281.1"/>
    </source>
</evidence>
<organism evidence="2 3">
    <name type="scientific">Chaetoceros tenuissimus</name>
    <dbReference type="NCBI Taxonomy" id="426638"/>
    <lineage>
        <taxon>Eukaryota</taxon>
        <taxon>Sar</taxon>
        <taxon>Stramenopiles</taxon>
        <taxon>Ochrophyta</taxon>
        <taxon>Bacillariophyta</taxon>
        <taxon>Coscinodiscophyceae</taxon>
        <taxon>Chaetocerotophycidae</taxon>
        <taxon>Chaetocerotales</taxon>
        <taxon>Chaetocerotaceae</taxon>
        <taxon>Chaetoceros</taxon>
    </lineage>
</organism>
<protein>
    <submittedName>
        <fullName evidence="2">Uncharacterized protein</fullName>
    </submittedName>
</protein>
<feature type="region of interest" description="Disordered" evidence="1">
    <location>
        <begin position="216"/>
        <end position="298"/>
    </location>
</feature>
<comment type="caution">
    <text evidence="2">The sequence shown here is derived from an EMBL/GenBank/DDBJ whole genome shotgun (WGS) entry which is preliminary data.</text>
</comment>
<sequence length="620" mass="71484">MNGFIQLEESQASAAAFPIGCEVYVMSEDEYLQSNCIESRGFVEKCLIKLTPTTRAFYKIKFTPSDYDDSENEPIEEDRLRYCSGCRVLYKNQPATIAGFCDFNSTIWYSIILDNSDELIHEIDRSELTYKFEENDRDEKKDEEQSLHLSVQSIHDVVVKEEPQEIIDVIDSDSEDDNNGRLAKEDALESNLMQSVQSDIHQPYLVAARKGIEHRQDNNAQNDSEQKDDNEKLPAADDEMSMSCESGEINENKSPSPKKRLFKQRRWAESIDQSPKKRRWDVKPGPDSPTKNKDINSLSDMKVDAAANKLVSTRNADRCKFNSVTLVRHSNAERKWMIVNGRVIFWCNKCGDGHGQWSSHRTDEHDLLSDLRRRCRILIKYSGTMKPETLVTRLQQYGTVYNYECRTSMSFCVITMNEKAGQLALSFLKSSINGSIQHIWVIDPFEQNPSPEEQIYNPHSVGEVHENLKLYKDSRACALTQNGANTPKSSWSDMKMCVSYHVSSFCCYGCKYSADHRECDETKLWELLEWFKTSGISEGKHSYVKNEHYKAEKFEKYVGKVRDLKAKPGKPHSYWGDCDMCLSFHLVGNCMSNCRNKIDHRECPNSRINRLLQWCEEQNV</sequence>
<accession>A0AAD3CGA3</accession>
<feature type="compositionally biased region" description="Basic residues" evidence="1">
    <location>
        <begin position="256"/>
        <end position="265"/>
    </location>
</feature>
<evidence type="ECO:0000313" key="3">
    <source>
        <dbReference type="Proteomes" id="UP001054902"/>
    </source>
</evidence>
<gene>
    <name evidence="2" type="ORF">CTEN210_01755</name>
</gene>
<reference evidence="2 3" key="1">
    <citation type="journal article" date="2021" name="Sci. Rep.">
        <title>The genome of the diatom Chaetoceros tenuissimus carries an ancient integrated fragment of an extant virus.</title>
        <authorList>
            <person name="Hongo Y."/>
            <person name="Kimura K."/>
            <person name="Takaki Y."/>
            <person name="Yoshida Y."/>
            <person name="Baba S."/>
            <person name="Kobayashi G."/>
            <person name="Nagasaki K."/>
            <person name="Hano T."/>
            <person name="Tomaru Y."/>
        </authorList>
    </citation>
    <scope>NUCLEOTIDE SEQUENCE [LARGE SCALE GENOMIC DNA]</scope>
    <source>
        <strain evidence="2 3">NIES-3715</strain>
    </source>
</reference>
<feature type="compositionally biased region" description="Basic and acidic residues" evidence="1">
    <location>
        <begin position="224"/>
        <end position="235"/>
    </location>
</feature>
<keyword evidence="3" id="KW-1185">Reference proteome</keyword>
<evidence type="ECO:0000256" key="1">
    <source>
        <dbReference type="SAM" id="MobiDB-lite"/>
    </source>
</evidence>